<evidence type="ECO:0000256" key="6">
    <source>
        <dbReference type="ARBA" id="ARBA00022777"/>
    </source>
</evidence>
<comment type="catalytic activity">
    <reaction evidence="8">
        <text>L-threonyl-[protein] + ATP = O-phospho-L-threonyl-[protein] + ADP + H(+)</text>
        <dbReference type="Rhea" id="RHEA:46608"/>
        <dbReference type="Rhea" id="RHEA-COMP:11060"/>
        <dbReference type="Rhea" id="RHEA-COMP:11605"/>
        <dbReference type="ChEBI" id="CHEBI:15378"/>
        <dbReference type="ChEBI" id="CHEBI:30013"/>
        <dbReference type="ChEBI" id="CHEBI:30616"/>
        <dbReference type="ChEBI" id="CHEBI:61977"/>
        <dbReference type="ChEBI" id="CHEBI:456216"/>
        <dbReference type="EC" id="2.7.11.22"/>
    </reaction>
</comment>
<evidence type="ECO:0000259" key="12">
    <source>
        <dbReference type="PROSITE" id="PS50011"/>
    </source>
</evidence>
<dbReference type="InterPro" id="IPR008271">
    <property type="entry name" value="Ser/Thr_kinase_AS"/>
</dbReference>
<feature type="binding site" evidence="10">
    <location>
        <position position="73"/>
    </location>
    <ligand>
        <name>ATP</name>
        <dbReference type="ChEBI" id="CHEBI:30616"/>
    </ligand>
</feature>
<evidence type="ECO:0000256" key="11">
    <source>
        <dbReference type="RuleBase" id="RU000304"/>
    </source>
</evidence>
<evidence type="ECO:0000256" key="5">
    <source>
        <dbReference type="ARBA" id="ARBA00022741"/>
    </source>
</evidence>
<evidence type="ECO:0000256" key="2">
    <source>
        <dbReference type="ARBA" id="ARBA00012425"/>
    </source>
</evidence>
<dbReference type="OrthoDB" id="1732493at2759"/>
<evidence type="ECO:0000256" key="10">
    <source>
        <dbReference type="PROSITE-ProRule" id="PRU10141"/>
    </source>
</evidence>
<evidence type="ECO:0000256" key="4">
    <source>
        <dbReference type="ARBA" id="ARBA00022679"/>
    </source>
</evidence>
<feature type="domain" description="Protein kinase" evidence="12">
    <location>
        <begin position="44"/>
        <end position="331"/>
    </location>
</feature>
<keyword evidence="4" id="KW-0808">Transferase</keyword>
<gene>
    <name evidence="13" type="ORF">CAUJ_LOCUS802</name>
</gene>
<dbReference type="PANTHER" id="PTHR24056:SF508">
    <property type="entry name" value="CYCLIN-DEPENDENT KINASE 10"/>
    <property type="match status" value="1"/>
</dbReference>
<accession>A0A8S1GQI5</accession>
<keyword evidence="7 10" id="KW-0067">ATP-binding</keyword>
<comment type="catalytic activity">
    <reaction evidence="9">
        <text>L-seryl-[protein] + ATP = O-phospho-L-seryl-[protein] + ADP + H(+)</text>
        <dbReference type="Rhea" id="RHEA:17989"/>
        <dbReference type="Rhea" id="RHEA-COMP:9863"/>
        <dbReference type="Rhea" id="RHEA-COMP:11604"/>
        <dbReference type="ChEBI" id="CHEBI:15378"/>
        <dbReference type="ChEBI" id="CHEBI:29999"/>
        <dbReference type="ChEBI" id="CHEBI:30616"/>
        <dbReference type="ChEBI" id="CHEBI:83421"/>
        <dbReference type="ChEBI" id="CHEBI:456216"/>
        <dbReference type="EC" id="2.7.11.22"/>
    </reaction>
</comment>
<keyword evidence="14" id="KW-1185">Reference proteome</keyword>
<dbReference type="PROSITE" id="PS00108">
    <property type="entry name" value="PROTEIN_KINASE_ST"/>
    <property type="match status" value="1"/>
</dbReference>
<dbReference type="FunFam" id="1.10.510.10:FF:000533">
    <property type="entry name" value="cyclin-dependent kinase 10"/>
    <property type="match status" value="1"/>
</dbReference>
<dbReference type="GO" id="GO:0005634">
    <property type="term" value="C:nucleus"/>
    <property type="evidence" value="ECO:0007669"/>
    <property type="project" value="TreeGrafter"/>
</dbReference>
<dbReference type="InterPro" id="IPR011009">
    <property type="entry name" value="Kinase-like_dom_sf"/>
</dbReference>
<dbReference type="Gene3D" id="3.30.200.20">
    <property type="entry name" value="Phosphorylase Kinase, domain 1"/>
    <property type="match status" value="1"/>
</dbReference>
<evidence type="ECO:0000313" key="14">
    <source>
        <dbReference type="Proteomes" id="UP000835052"/>
    </source>
</evidence>
<dbReference type="PROSITE" id="PS50011">
    <property type="entry name" value="PROTEIN_KINASE_DOM"/>
    <property type="match status" value="1"/>
</dbReference>
<dbReference type="PROSITE" id="PS00107">
    <property type="entry name" value="PROTEIN_KINASE_ATP"/>
    <property type="match status" value="1"/>
</dbReference>
<proteinExistence type="inferred from homology"/>
<dbReference type="Gene3D" id="1.10.510.10">
    <property type="entry name" value="Transferase(Phosphotransferase) domain 1"/>
    <property type="match status" value="1"/>
</dbReference>
<comment type="caution">
    <text evidence="13">The sequence shown here is derived from an EMBL/GenBank/DDBJ whole genome shotgun (WGS) entry which is preliminary data.</text>
</comment>
<evidence type="ECO:0000256" key="3">
    <source>
        <dbReference type="ARBA" id="ARBA00022527"/>
    </source>
</evidence>
<organism evidence="13 14">
    <name type="scientific">Caenorhabditis auriculariae</name>
    <dbReference type="NCBI Taxonomy" id="2777116"/>
    <lineage>
        <taxon>Eukaryota</taxon>
        <taxon>Metazoa</taxon>
        <taxon>Ecdysozoa</taxon>
        <taxon>Nematoda</taxon>
        <taxon>Chromadorea</taxon>
        <taxon>Rhabditida</taxon>
        <taxon>Rhabditina</taxon>
        <taxon>Rhabditomorpha</taxon>
        <taxon>Rhabditoidea</taxon>
        <taxon>Rhabditidae</taxon>
        <taxon>Peloderinae</taxon>
        <taxon>Caenorhabditis</taxon>
    </lineage>
</organism>
<dbReference type="AlphaFoldDB" id="A0A8S1GQI5"/>
<dbReference type="SMART" id="SM00220">
    <property type="entry name" value="S_TKc"/>
    <property type="match status" value="1"/>
</dbReference>
<dbReference type="PANTHER" id="PTHR24056">
    <property type="entry name" value="CELL DIVISION PROTEIN KINASE"/>
    <property type="match status" value="1"/>
</dbReference>
<dbReference type="Pfam" id="PF00069">
    <property type="entry name" value="Pkinase"/>
    <property type="match status" value="1"/>
</dbReference>
<dbReference type="EMBL" id="CAJGYM010000001">
    <property type="protein sequence ID" value="CAD6184883.1"/>
    <property type="molecule type" value="Genomic_DNA"/>
</dbReference>
<evidence type="ECO:0000256" key="8">
    <source>
        <dbReference type="ARBA" id="ARBA00047811"/>
    </source>
</evidence>
<dbReference type="InterPro" id="IPR000719">
    <property type="entry name" value="Prot_kinase_dom"/>
</dbReference>
<reference evidence="13" key="1">
    <citation type="submission" date="2020-10" db="EMBL/GenBank/DDBJ databases">
        <authorList>
            <person name="Kikuchi T."/>
        </authorList>
    </citation>
    <scope>NUCLEOTIDE SEQUENCE</scope>
    <source>
        <strain evidence="13">NKZ352</strain>
    </source>
</reference>
<sequence>MTSNDESSSNTTNTISYVSIFSGQTLILPQESIGYGKCRKVNDYVKMNRIGEGTYGVVYRARDNVSSEIVALKRVRINEKTTEVCGISESALREITLLKKVRHQNLVLLKDVAVTRDHKGIFLVMEFCDRDLAAILDHMDTPFALPDIKCMTKQLLEGLEHLHRHFIIHRDLKVSNLLLTTDGILKIADFGLARMFGDEEVVMTTRVVTLWYRPPELLFGCKKQSSGIDMWAVGCILGELLLHRPLMPGKTEIDQIDKIIQLLGTPTKLIWPEIEQMPLLKNMDLKIQQYNNLKRVFESASPAALSLLNELFAYDPARRMTASAALRHPFFTELPLPCDPSLMLFHPGRQLVKLNR</sequence>
<evidence type="ECO:0000256" key="7">
    <source>
        <dbReference type="ARBA" id="ARBA00022840"/>
    </source>
</evidence>
<dbReference type="InterPro" id="IPR017441">
    <property type="entry name" value="Protein_kinase_ATP_BS"/>
</dbReference>
<evidence type="ECO:0000256" key="1">
    <source>
        <dbReference type="ARBA" id="ARBA00006485"/>
    </source>
</evidence>
<dbReference type="SUPFAM" id="SSF56112">
    <property type="entry name" value="Protein kinase-like (PK-like)"/>
    <property type="match status" value="1"/>
</dbReference>
<evidence type="ECO:0000256" key="9">
    <source>
        <dbReference type="ARBA" id="ARBA00048367"/>
    </source>
</evidence>
<name>A0A8S1GQI5_9PELO</name>
<keyword evidence="5 10" id="KW-0547">Nucleotide-binding</keyword>
<comment type="similarity">
    <text evidence="1">Belongs to the protein kinase superfamily. CMGC Ser/Thr protein kinase family. CDC2/CDKX subfamily.</text>
</comment>
<keyword evidence="3 11" id="KW-0723">Serine/threonine-protein kinase</keyword>
<protein>
    <recommendedName>
        <fullName evidence="2">cyclin-dependent kinase</fullName>
        <ecNumber evidence="2">2.7.11.22</ecNumber>
    </recommendedName>
</protein>
<dbReference type="GO" id="GO:0005524">
    <property type="term" value="F:ATP binding"/>
    <property type="evidence" value="ECO:0007669"/>
    <property type="project" value="UniProtKB-UniRule"/>
</dbReference>
<dbReference type="GO" id="GO:0004693">
    <property type="term" value="F:cyclin-dependent protein serine/threonine kinase activity"/>
    <property type="evidence" value="ECO:0007669"/>
    <property type="project" value="UniProtKB-EC"/>
</dbReference>
<evidence type="ECO:0000313" key="13">
    <source>
        <dbReference type="EMBL" id="CAD6184883.1"/>
    </source>
</evidence>
<dbReference type="InterPro" id="IPR050108">
    <property type="entry name" value="CDK"/>
</dbReference>
<dbReference type="FunFam" id="3.30.200.20:FF:000124">
    <property type="entry name" value="Cyclin-dependent kinase 4"/>
    <property type="match status" value="1"/>
</dbReference>
<dbReference type="EC" id="2.7.11.22" evidence="2"/>
<dbReference type="GO" id="GO:0007346">
    <property type="term" value="P:regulation of mitotic cell cycle"/>
    <property type="evidence" value="ECO:0007669"/>
    <property type="project" value="TreeGrafter"/>
</dbReference>
<keyword evidence="6" id="KW-0418">Kinase</keyword>
<dbReference type="Proteomes" id="UP000835052">
    <property type="component" value="Unassembled WGS sequence"/>
</dbReference>